<reference evidence="1 2" key="1">
    <citation type="journal article" date="2018" name="Sci. Rep.">
        <title>Genomic signatures of local adaptation to the degree of environmental predictability in rotifers.</title>
        <authorList>
            <person name="Franch-Gras L."/>
            <person name="Hahn C."/>
            <person name="Garcia-Roger E.M."/>
            <person name="Carmona M.J."/>
            <person name="Serra M."/>
            <person name="Gomez A."/>
        </authorList>
    </citation>
    <scope>NUCLEOTIDE SEQUENCE [LARGE SCALE GENOMIC DNA]</scope>
    <source>
        <strain evidence="1">HYR1</strain>
    </source>
</reference>
<sequence>MFFHLNCLITFEKKFLENFIVYPKLIINNKNIKLNQKKFKKSKKLVRFKLLKVDLERLQTCLNKSKC</sequence>
<evidence type="ECO:0000313" key="2">
    <source>
        <dbReference type="Proteomes" id="UP000276133"/>
    </source>
</evidence>
<name>A0A3M7P9B4_BRAPC</name>
<organism evidence="1 2">
    <name type="scientific">Brachionus plicatilis</name>
    <name type="common">Marine rotifer</name>
    <name type="synonym">Brachionus muelleri</name>
    <dbReference type="NCBI Taxonomy" id="10195"/>
    <lineage>
        <taxon>Eukaryota</taxon>
        <taxon>Metazoa</taxon>
        <taxon>Spiralia</taxon>
        <taxon>Gnathifera</taxon>
        <taxon>Rotifera</taxon>
        <taxon>Eurotatoria</taxon>
        <taxon>Monogononta</taxon>
        <taxon>Pseudotrocha</taxon>
        <taxon>Ploima</taxon>
        <taxon>Brachionidae</taxon>
        <taxon>Brachionus</taxon>
    </lineage>
</organism>
<accession>A0A3M7P9B4</accession>
<dbReference type="AlphaFoldDB" id="A0A3M7P9B4"/>
<gene>
    <name evidence="1" type="ORF">BpHYR1_012919</name>
</gene>
<comment type="caution">
    <text evidence="1">The sequence shown here is derived from an EMBL/GenBank/DDBJ whole genome shotgun (WGS) entry which is preliminary data.</text>
</comment>
<dbReference type="EMBL" id="REGN01012466">
    <property type="protein sequence ID" value="RMZ95327.1"/>
    <property type="molecule type" value="Genomic_DNA"/>
</dbReference>
<dbReference type="Proteomes" id="UP000276133">
    <property type="component" value="Unassembled WGS sequence"/>
</dbReference>
<keyword evidence="2" id="KW-1185">Reference proteome</keyword>
<proteinExistence type="predicted"/>
<evidence type="ECO:0000313" key="1">
    <source>
        <dbReference type="EMBL" id="RMZ95327.1"/>
    </source>
</evidence>
<protein>
    <submittedName>
        <fullName evidence="1">Uncharacterized protein</fullName>
    </submittedName>
</protein>